<gene>
    <name evidence="1" type="ORF">L2E82_28449</name>
</gene>
<name>A0ACB9CW63_CICIN</name>
<proteinExistence type="predicted"/>
<reference evidence="1 2" key="2">
    <citation type="journal article" date="2022" name="Mol. Ecol. Resour.">
        <title>The genomes of chicory, endive, great burdock and yacon provide insights into Asteraceae paleo-polyploidization history and plant inulin production.</title>
        <authorList>
            <person name="Fan W."/>
            <person name="Wang S."/>
            <person name="Wang H."/>
            <person name="Wang A."/>
            <person name="Jiang F."/>
            <person name="Liu H."/>
            <person name="Zhao H."/>
            <person name="Xu D."/>
            <person name="Zhang Y."/>
        </authorList>
    </citation>
    <scope>NUCLEOTIDE SEQUENCE [LARGE SCALE GENOMIC DNA]</scope>
    <source>
        <strain evidence="2">cv. Punajuju</strain>
        <tissue evidence="1">Leaves</tissue>
    </source>
</reference>
<accession>A0ACB9CW63</accession>
<protein>
    <submittedName>
        <fullName evidence="1">Uncharacterized protein</fullName>
    </submittedName>
</protein>
<organism evidence="1 2">
    <name type="scientific">Cichorium intybus</name>
    <name type="common">Chicory</name>
    <dbReference type="NCBI Taxonomy" id="13427"/>
    <lineage>
        <taxon>Eukaryota</taxon>
        <taxon>Viridiplantae</taxon>
        <taxon>Streptophyta</taxon>
        <taxon>Embryophyta</taxon>
        <taxon>Tracheophyta</taxon>
        <taxon>Spermatophyta</taxon>
        <taxon>Magnoliopsida</taxon>
        <taxon>eudicotyledons</taxon>
        <taxon>Gunneridae</taxon>
        <taxon>Pentapetalae</taxon>
        <taxon>asterids</taxon>
        <taxon>campanulids</taxon>
        <taxon>Asterales</taxon>
        <taxon>Asteraceae</taxon>
        <taxon>Cichorioideae</taxon>
        <taxon>Cichorieae</taxon>
        <taxon>Cichoriinae</taxon>
        <taxon>Cichorium</taxon>
    </lineage>
</organism>
<evidence type="ECO:0000313" key="2">
    <source>
        <dbReference type="Proteomes" id="UP001055811"/>
    </source>
</evidence>
<evidence type="ECO:0000313" key="1">
    <source>
        <dbReference type="EMBL" id="KAI3738418.1"/>
    </source>
</evidence>
<comment type="caution">
    <text evidence="1">The sequence shown here is derived from an EMBL/GenBank/DDBJ whole genome shotgun (WGS) entry which is preliminary data.</text>
</comment>
<reference evidence="2" key="1">
    <citation type="journal article" date="2022" name="Mol. Ecol. Resour.">
        <title>The genomes of chicory, endive, great burdock and yacon provide insights into Asteraceae palaeo-polyploidization history and plant inulin production.</title>
        <authorList>
            <person name="Fan W."/>
            <person name="Wang S."/>
            <person name="Wang H."/>
            <person name="Wang A."/>
            <person name="Jiang F."/>
            <person name="Liu H."/>
            <person name="Zhao H."/>
            <person name="Xu D."/>
            <person name="Zhang Y."/>
        </authorList>
    </citation>
    <scope>NUCLEOTIDE SEQUENCE [LARGE SCALE GENOMIC DNA]</scope>
    <source>
        <strain evidence="2">cv. Punajuju</strain>
    </source>
</reference>
<sequence length="247" mass="28679">MGVLRKLTLQKSPSSSNGRKIAKKQPKTTIGSLPKDLLVDILAWVGSSSFTDVFSAKQCCKDFLEATEENYVIQSISLDKFPTIHWFPPSDGVRSFLMNCFDKGNPESLFRQGMIKYFNLGEVESGLEYLKRASEKEHTEATYVYGMILLSQGDRWSEQGLKLLNSMKNSLTRYWDVDDCRNKIKRVLNAMWINNTISVQEISMECQKGDHGVHRIRRLEDEEINSCYFCMWYREFFLFCRMLNIDI</sequence>
<keyword evidence="2" id="KW-1185">Reference proteome</keyword>
<dbReference type="Proteomes" id="UP001055811">
    <property type="component" value="Linkage Group LG05"/>
</dbReference>
<dbReference type="EMBL" id="CM042013">
    <property type="protein sequence ID" value="KAI3738418.1"/>
    <property type="molecule type" value="Genomic_DNA"/>
</dbReference>